<feature type="domain" description="Peptidase M48" evidence="7">
    <location>
        <begin position="94"/>
        <end position="272"/>
    </location>
</feature>
<dbReference type="GO" id="GO:0046872">
    <property type="term" value="F:metal ion binding"/>
    <property type="evidence" value="ECO:0007669"/>
    <property type="project" value="UniProtKB-KW"/>
</dbReference>
<evidence type="ECO:0000259" key="7">
    <source>
        <dbReference type="Pfam" id="PF01435"/>
    </source>
</evidence>
<organism evidence="8 9">
    <name type="scientific">Caldimonas brevitalea</name>
    <dbReference type="NCBI Taxonomy" id="413882"/>
    <lineage>
        <taxon>Bacteria</taxon>
        <taxon>Pseudomonadati</taxon>
        <taxon>Pseudomonadota</taxon>
        <taxon>Betaproteobacteria</taxon>
        <taxon>Burkholderiales</taxon>
        <taxon>Sphaerotilaceae</taxon>
        <taxon>Caldimonas</taxon>
    </lineage>
</organism>
<dbReference type="AlphaFoldDB" id="A0A0G3BBV6"/>
<keyword evidence="3 6" id="KW-0378">Hydrolase</keyword>
<evidence type="ECO:0000256" key="4">
    <source>
        <dbReference type="ARBA" id="ARBA00022833"/>
    </source>
</evidence>
<dbReference type="PANTHER" id="PTHR22726">
    <property type="entry name" value="METALLOENDOPEPTIDASE OMA1"/>
    <property type="match status" value="1"/>
</dbReference>
<dbReference type="CDD" id="cd07331">
    <property type="entry name" value="M48C_Oma1_like"/>
    <property type="match status" value="1"/>
</dbReference>
<gene>
    <name evidence="8" type="ORF">AAW51_0076</name>
</gene>
<evidence type="ECO:0000256" key="2">
    <source>
        <dbReference type="ARBA" id="ARBA00022723"/>
    </source>
</evidence>
<keyword evidence="4 6" id="KW-0862">Zinc</keyword>
<dbReference type="Gene3D" id="3.30.2010.10">
    <property type="entry name" value="Metalloproteases ('zincins'), catalytic domain"/>
    <property type="match status" value="1"/>
</dbReference>
<dbReference type="GO" id="GO:0051603">
    <property type="term" value="P:proteolysis involved in protein catabolic process"/>
    <property type="evidence" value="ECO:0007669"/>
    <property type="project" value="TreeGrafter"/>
</dbReference>
<keyword evidence="9" id="KW-1185">Reference proteome</keyword>
<dbReference type="InterPro" id="IPR001915">
    <property type="entry name" value="Peptidase_M48"/>
</dbReference>
<protein>
    <submittedName>
        <fullName evidence="8">Peptidase M48</fullName>
    </submittedName>
</protein>
<proteinExistence type="inferred from homology"/>
<keyword evidence="1 6" id="KW-0645">Protease</keyword>
<reference evidence="8 9" key="1">
    <citation type="submission" date="2015-05" db="EMBL/GenBank/DDBJ databases">
        <authorList>
            <person name="Tang B."/>
            <person name="Yu Y."/>
        </authorList>
    </citation>
    <scope>NUCLEOTIDE SEQUENCE [LARGE SCALE GENOMIC DNA]</scope>
    <source>
        <strain evidence="8 9">DSM 7029</strain>
    </source>
</reference>
<evidence type="ECO:0000313" key="9">
    <source>
        <dbReference type="Proteomes" id="UP000035352"/>
    </source>
</evidence>
<dbReference type="OrthoDB" id="9810445at2"/>
<keyword evidence="5 6" id="KW-0482">Metalloprotease</keyword>
<sequence>MCAALAAVNAEAVPDAPVQPARRLFTGALLAAGASAALPAFAQGIDVGKQSQFSKLVPAEDVEAAATQQYGEMLKQARAQNALGPDNHPQVVRLREIAKRLVPFSDEWNPRARQWKWEVNLIGSKQLNAFCMPGGKIAFYSGILQQLKLNDDEVAQIMGHEIAHALREHARERMGKTAATRIGAGLLSSLLGLGNTGDALLNMGGQLLTLKFSREDESEADLVGMDVAARGGYNPHAGVSLWRKMMAASKGAPPQFLSTHPAGDTRIRDIESNMPRVLPLYERAPKPERRFDPA</sequence>
<dbReference type="GO" id="GO:0016020">
    <property type="term" value="C:membrane"/>
    <property type="evidence" value="ECO:0007669"/>
    <property type="project" value="TreeGrafter"/>
</dbReference>
<dbReference type="InterPro" id="IPR051156">
    <property type="entry name" value="Mito/Outer_Membr_Metalloprot"/>
</dbReference>
<dbReference type="Proteomes" id="UP000035352">
    <property type="component" value="Chromosome"/>
</dbReference>
<evidence type="ECO:0000256" key="6">
    <source>
        <dbReference type="RuleBase" id="RU003983"/>
    </source>
</evidence>
<comment type="cofactor">
    <cofactor evidence="6">
        <name>Zn(2+)</name>
        <dbReference type="ChEBI" id="CHEBI:29105"/>
    </cofactor>
    <text evidence="6">Binds 1 zinc ion per subunit.</text>
</comment>
<dbReference type="EMBL" id="CP011371">
    <property type="protein sequence ID" value="AKJ26767.1"/>
    <property type="molecule type" value="Genomic_DNA"/>
</dbReference>
<evidence type="ECO:0000256" key="1">
    <source>
        <dbReference type="ARBA" id="ARBA00022670"/>
    </source>
</evidence>
<evidence type="ECO:0000256" key="3">
    <source>
        <dbReference type="ARBA" id="ARBA00022801"/>
    </source>
</evidence>
<dbReference type="GO" id="GO:0004222">
    <property type="term" value="F:metalloendopeptidase activity"/>
    <property type="evidence" value="ECO:0007669"/>
    <property type="project" value="InterPro"/>
</dbReference>
<name>A0A0G3BBV6_9BURK</name>
<dbReference type="KEGG" id="pbh:AAW51_0076"/>
<dbReference type="Pfam" id="PF01435">
    <property type="entry name" value="Peptidase_M48"/>
    <property type="match status" value="1"/>
</dbReference>
<evidence type="ECO:0000313" key="8">
    <source>
        <dbReference type="EMBL" id="AKJ26767.1"/>
    </source>
</evidence>
<dbReference type="PANTHER" id="PTHR22726:SF1">
    <property type="entry name" value="METALLOENDOPEPTIDASE OMA1, MITOCHONDRIAL"/>
    <property type="match status" value="1"/>
</dbReference>
<evidence type="ECO:0000256" key="5">
    <source>
        <dbReference type="ARBA" id="ARBA00023049"/>
    </source>
</evidence>
<dbReference type="PATRIC" id="fig|413882.6.peg.78"/>
<accession>A0A0G3BBV6</accession>
<comment type="similarity">
    <text evidence="6">Belongs to the peptidase M48 family.</text>
</comment>
<dbReference type="STRING" id="413882.AAW51_0076"/>
<keyword evidence="2" id="KW-0479">Metal-binding</keyword>